<evidence type="ECO:0000256" key="7">
    <source>
        <dbReference type="ARBA" id="ARBA00023242"/>
    </source>
</evidence>
<evidence type="ECO:0000256" key="3">
    <source>
        <dbReference type="ARBA" id="ARBA00022723"/>
    </source>
</evidence>
<dbReference type="InterPro" id="IPR049781">
    <property type="entry name" value="AF10/AF17_PHD"/>
</dbReference>
<dbReference type="GO" id="GO:0031491">
    <property type="term" value="F:nucleosome binding"/>
    <property type="evidence" value="ECO:0007669"/>
    <property type="project" value="TreeGrafter"/>
</dbReference>
<keyword evidence="14" id="KW-1185">Reference proteome</keyword>
<dbReference type="Pfam" id="PF13832">
    <property type="entry name" value="zf-HC5HC2H_2"/>
    <property type="match status" value="1"/>
</dbReference>
<comment type="caution">
    <text evidence="13">The sequence shown here is derived from an EMBL/GenBank/DDBJ whole genome shotgun (WGS) entry which is preliminary data.</text>
</comment>
<dbReference type="FunFam" id="3.30.40.10:FF:000053">
    <property type="entry name" value="protein AF-10 isoform X2"/>
    <property type="match status" value="1"/>
</dbReference>
<proteinExistence type="predicted"/>
<reference evidence="13 14" key="1">
    <citation type="submission" date="2018-04" db="EMBL/GenBank/DDBJ databases">
        <title>The genome of golden apple snail Pomacea canaliculata provides insight into stress tolerance and invasive adaptation.</title>
        <authorList>
            <person name="Liu C."/>
            <person name="Liu B."/>
            <person name="Ren Y."/>
            <person name="Zhang Y."/>
            <person name="Wang H."/>
            <person name="Li S."/>
            <person name="Jiang F."/>
            <person name="Yin L."/>
            <person name="Zhang G."/>
            <person name="Qian W."/>
            <person name="Fan W."/>
        </authorList>
    </citation>
    <scope>NUCLEOTIDE SEQUENCE [LARGE SCALE GENOMIC DNA]</scope>
    <source>
        <strain evidence="13">SZHN2017</strain>
        <tissue evidence="13">Muscle</tissue>
    </source>
</reference>
<dbReference type="PANTHER" id="PTHR13793">
    <property type="entry name" value="PHD FINGER PROTEINS"/>
    <property type="match status" value="1"/>
</dbReference>
<evidence type="ECO:0000313" key="14">
    <source>
        <dbReference type="Proteomes" id="UP000245119"/>
    </source>
</evidence>
<dbReference type="PROSITE" id="PS51805">
    <property type="entry name" value="EPHD"/>
    <property type="match status" value="1"/>
</dbReference>
<dbReference type="GO" id="GO:0042393">
    <property type="term" value="F:histone binding"/>
    <property type="evidence" value="ECO:0007669"/>
    <property type="project" value="UniProtKB-ARBA"/>
</dbReference>
<evidence type="ECO:0000256" key="6">
    <source>
        <dbReference type="ARBA" id="ARBA00022833"/>
    </source>
</evidence>
<dbReference type="PROSITE" id="PS50016">
    <property type="entry name" value="ZF_PHD_2"/>
    <property type="match status" value="2"/>
</dbReference>
<dbReference type="Pfam" id="PF13831">
    <property type="entry name" value="PHD_2"/>
    <property type="match status" value="1"/>
</dbReference>
<dbReference type="GO" id="GO:0005634">
    <property type="term" value="C:nucleus"/>
    <property type="evidence" value="ECO:0007669"/>
    <property type="project" value="UniProtKB-SubCell"/>
</dbReference>
<dbReference type="InterPro" id="IPR013083">
    <property type="entry name" value="Znf_RING/FYVE/PHD"/>
</dbReference>
<dbReference type="InterPro" id="IPR019787">
    <property type="entry name" value="Znf_PHD-finger"/>
</dbReference>
<feature type="region of interest" description="Disordered" evidence="10">
    <location>
        <begin position="745"/>
        <end position="770"/>
    </location>
</feature>
<dbReference type="CDD" id="cd15672">
    <property type="entry name" value="ePHD_AF10_like"/>
    <property type="match status" value="1"/>
</dbReference>
<keyword evidence="9" id="KW-0175">Coiled coil</keyword>
<feature type="domain" description="PHD-type" evidence="11">
    <location>
        <begin position="114"/>
        <end position="178"/>
    </location>
</feature>
<dbReference type="GO" id="GO:0008270">
    <property type="term" value="F:zinc ion binding"/>
    <property type="evidence" value="ECO:0007669"/>
    <property type="project" value="UniProtKB-KW"/>
</dbReference>
<evidence type="ECO:0000313" key="13">
    <source>
        <dbReference type="EMBL" id="PVD29882.1"/>
    </source>
</evidence>
<dbReference type="AlphaFoldDB" id="A0A2T7P8Y3"/>
<feature type="region of interest" description="Disordered" evidence="10">
    <location>
        <begin position="463"/>
        <end position="529"/>
    </location>
</feature>
<feature type="region of interest" description="Disordered" evidence="10">
    <location>
        <begin position="326"/>
        <end position="357"/>
    </location>
</feature>
<feature type="compositionally biased region" description="Polar residues" evidence="10">
    <location>
        <begin position="236"/>
        <end position="248"/>
    </location>
</feature>
<feature type="domain" description="PHD-type" evidence="12">
    <location>
        <begin position="59"/>
        <end position="179"/>
    </location>
</feature>
<dbReference type="InterPro" id="IPR001965">
    <property type="entry name" value="Znf_PHD"/>
</dbReference>
<feature type="compositionally biased region" description="Basic and acidic residues" evidence="10">
    <location>
        <begin position="472"/>
        <end position="492"/>
    </location>
</feature>
<gene>
    <name evidence="13" type="ORF">C0Q70_09139</name>
</gene>
<dbReference type="STRING" id="400727.A0A2T7P8Y3"/>
<feature type="compositionally biased region" description="Low complexity" evidence="10">
    <location>
        <begin position="326"/>
        <end position="352"/>
    </location>
</feature>
<dbReference type="InterPro" id="IPR050701">
    <property type="entry name" value="Histone_Mod_Regulator"/>
</dbReference>
<dbReference type="FunFam" id="3.30.40.10:FF:000042">
    <property type="entry name" value="protein AF-10 isoform X1"/>
    <property type="match status" value="1"/>
</dbReference>
<evidence type="ECO:0000256" key="4">
    <source>
        <dbReference type="ARBA" id="ARBA00022737"/>
    </source>
</evidence>
<feature type="compositionally biased region" description="Basic and acidic residues" evidence="10">
    <location>
        <begin position="216"/>
        <end position="235"/>
    </location>
</feature>
<feature type="compositionally biased region" description="Low complexity" evidence="10">
    <location>
        <begin position="519"/>
        <end position="529"/>
    </location>
</feature>
<dbReference type="GO" id="GO:0006357">
    <property type="term" value="P:regulation of transcription by RNA polymerase II"/>
    <property type="evidence" value="ECO:0007669"/>
    <property type="project" value="TreeGrafter"/>
</dbReference>
<protein>
    <recommendedName>
        <fullName evidence="15">PHD-type domain-containing protein</fullName>
    </recommendedName>
</protein>
<evidence type="ECO:0000256" key="2">
    <source>
        <dbReference type="ARBA" id="ARBA00022553"/>
    </source>
</evidence>
<keyword evidence="5 8" id="KW-0863">Zinc-finger</keyword>
<evidence type="ECO:0000256" key="9">
    <source>
        <dbReference type="SAM" id="Coils"/>
    </source>
</evidence>
<feature type="domain" description="PHD-type" evidence="11">
    <location>
        <begin position="2"/>
        <end position="54"/>
    </location>
</feature>
<evidence type="ECO:0008006" key="15">
    <source>
        <dbReference type="Google" id="ProtNLM"/>
    </source>
</evidence>
<keyword evidence="4" id="KW-0677">Repeat</keyword>
<dbReference type="PANTHER" id="PTHR13793:SF164">
    <property type="entry name" value="ALHAMBRA, ISOFORM P"/>
    <property type="match status" value="1"/>
</dbReference>
<organism evidence="13 14">
    <name type="scientific">Pomacea canaliculata</name>
    <name type="common">Golden apple snail</name>
    <dbReference type="NCBI Taxonomy" id="400727"/>
    <lineage>
        <taxon>Eukaryota</taxon>
        <taxon>Metazoa</taxon>
        <taxon>Spiralia</taxon>
        <taxon>Lophotrochozoa</taxon>
        <taxon>Mollusca</taxon>
        <taxon>Gastropoda</taxon>
        <taxon>Caenogastropoda</taxon>
        <taxon>Architaenioglossa</taxon>
        <taxon>Ampullarioidea</taxon>
        <taxon>Ampullariidae</taxon>
        <taxon>Pomacea</taxon>
    </lineage>
</organism>
<dbReference type="SMART" id="SM00249">
    <property type="entry name" value="PHD"/>
    <property type="match status" value="2"/>
</dbReference>
<dbReference type="Gene3D" id="3.30.40.10">
    <property type="entry name" value="Zinc/RING finger domain, C3HC4 (zinc finger)"/>
    <property type="match status" value="2"/>
</dbReference>
<dbReference type="EMBL" id="PZQS01000005">
    <property type="protein sequence ID" value="PVD29882.1"/>
    <property type="molecule type" value="Genomic_DNA"/>
</dbReference>
<feature type="compositionally biased region" description="Polar residues" evidence="10">
    <location>
        <begin position="745"/>
        <end position="758"/>
    </location>
</feature>
<evidence type="ECO:0000259" key="12">
    <source>
        <dbReference type="PROSITE" id="PS51805"/>
    </source>
</evidence>
<dbReference type="Proteomes" id="UP000245119">
    <property type="component" value="Linkage Group LG5"/>
</dbReference>
<dbReference type="SUPFAM" id="SSF57903">
    <property type="entry name" value="FYVE/PHD zinc finger"/>
    <property type="match status" value="1"/>
</dbReference>
<feature type="region of interest" description="Disordered" evidence="10">
    <location>
        <begin position="194"/>
        <end position="256"/>
    </location>
</feature>
<dbReference type="InterPro" id="IPR011011">
    <property type="entry name" value="Znf_FYVE_PHD"/>
</dbReference>
<dbReference type="InterPro" id="IPR034732">
    <property type="entry name" value="EPHD"/>
</dbReference>
<sequence>MVGGCCVCSDERGWAENPLVYCDGHGCNVAVHQACYGIVQVPTGPWYCRKCESQERAARVRCELCPQKDGALKRTDSGGWCHVVCALYIPEAWFANVQTMEPIVLKNVPQDRFNKICYICEENERDTTKTTTGACMQCNRSGCRHYFHVTCAQAQGLLCEEAGNYGDNVKYCGYCSYHYKKLKKDANIKTIPAFKPIPSDNATPDTTPEKVCGPQKSEKDKKPGRDSHRTSERKVTTSSDSTSATNRVASHPSKPRPLFLSSSVALNTLPDAPQASSSQFPGFTEADVKKSALGQDPVSKLDLSPSVSVANGGGVTVAGGGTSALSGAGNSSNSVSSVDSAAPSSVSSNSSSEGRLHQEPAFSMSENLFASLCNPSLGTASSGGNSNGSSSSGNSVAAPSFPASFENYVSTSGSSVSGGGSGGSNVSAAVPVGGSSNVNLTTYLQSQPTSSLQQPPLVPELDTATVKRQRSKSQEQKEEKKKQKKSKAEVKNKSVRGTAGSHNNGVVMDNKSKRDGIKSLTSSASSSGAALGHHNYASSVFGGSPCFQSPVQLSGLPPSDGENVNGSVFAPPKVFPSLHTNRQDDSSLGFPTSLEQLLERQWEQGAQFMMDQCQHFDIASLLRCLNQLKTENARLEESIKVLTSRRDHLLAVNARLALPFSTSSLPHRSEGGSPETLDKGQVERDAAGTVNKPHAASTMPVSLPHMPVIEPITSSETSGQQQLVYSVVQPTSTTPSLITISSFHPQQQHIHSLPQPQVNKVLETKNKDKT</sequence>
<keyword evidence="3" id="KW-0479">Metal-binding</keyword>
<keyword evidence="7" id="KW-0539">Nucleus</keyword>
<evidence type="ECO:0000256" key="5">
    <source>
        <dbReference type="ARBA" id="ARBA00022771"/>
    </source>
</evidence>
<feature type="region of interest" description="Disordered" evidence="10">
    <location>
        <begin position="662"/>
        <end position="681"/>
    </location>
</feature>
<feature type="coiled-coil region" evidence="9">
    <location>
        <begin position="618"/>
        <end position="645"/>
    </location>
</feature>
<evidence type="ECO:0000256" key="8">
    <source>
        <dbReference type="PROSITE-ProRule" id="PRU00146"/>
    </source>
</evidence>
<evidence type="ECO:0000256" key="10">
    <source>
        <dbReference type="SAM" id="MobiDB-lite"/>
    </source>
</evidence>
<dbReference type="CDD" id="cd20901">
    <property type="entry name" value="CC_AF10"/>
    <property type="match status" value="1"/>
</dbReference>
<dbReference type="PROSITE" id="PS01359">
    <property type="entry name" value="ZF_PHD_1"/>
    <property type="match status" value="1"/>
</dbReference>
<dbReference type="InterPro" id="IPR049773">
    <property type="entry name" value="AF10-like_CC"/>
</dbReference>
<name>A0A2T7P8Y3_POMCA</name>
<keyword evidence="2" id="KW-0597">Phosphoprotein</keyword>
<dbReference type="CDD" id="cd15574">
    <property type="entry name" value="PHD_AF10_AF17"/>
    <property type="match status" value="1"/>
</dbReference>
<dbReference type="OrthoDB" id="20839at2759"/>
<evidence type="ECO:0000256" key="1">
    <source>
        <dbReference type="ARBA" id="ARBA00004123"/>
    </source>
</evidence>
<accession>A0A2T7P8Y3</accession>
<dbReference type="InterPro" id="IPR019786">
    <property type="entry name" value="Zinc_finger_PHD-type_CS"/>
</dbReference>
<keyword evidence="6" id="KW-0862">Zinc</keyword>
<evidence type="ECO:0000259" key="11">
    <source>
        <dbReference type="PROSITE" id="PS50016"/>
    </source>
</evidence>
<comment type="subcellular location">
    <subcellularLocation>
        <location evidence="1">Nucleus</location>
    </subcellularLocation>
</comment>